<evidence type="ECO:0000313" key="2">
    <source>
        <dbReference type="Proteomes" id="UP000223336"/>
    </source>
</evidence>
<proteinExistence type="predicted"/>
<reference evidence="1 2" key="1">
    <citation type="submission" date="2016-11" db="EMBL/GenBank/DDBJ databases">
        <title>Complete genome sequence of Salmonella phage STP03.</title>
        <authorList>
            <person name="Lee J.-H."/>
            <person name="Kim Y.-T."/>
            <person name="Kim J.-H."/>
            <person name="Ryu S.-R."/>
        </authorList>
    </citation>
    <scope>NUCLEOTIDE SEQUENCE [LARGE SCALE GENOMIC DNA]</scope>
</reference>
<organism evidence="1 2">
    <name type="scientific">Salmonella phage STP03</name>
    <dbReference type="NCBI Taxonomy" id="1914788"/>
    <lineage>
        <taxon>Viruses</taxon>
        <taxon>Duplodnaviria</taxon>
        <taxon>Heunggongvirae</taxon>
        <taxon>Uroviricota</taxon>
        <taxon>Caudoviricetes</taxon>
        <taxon>Sarkviridae</taxon>
        <taxon>Guernseyvirinae</taxon>
        <taxon>Jerseyvirus</taxon>
        <taxon>Jerseyvirus STP03</taxon>
    </lineage>
</organism>
<protein>
    <submittedName>
        <fullName evidence="1">Uncharacterized protein</fullName>
    </submittedName>
</protein>
<keyword evidence="2" id="KW-1185">Reference proteome</keyword>
<evidence type="ECO:0000313" key="1">
    <source>
        <dbReference type="EMBL" id="APM00265.1"/>
    </source>
</evidence>
<accession>A0A1U9HWM6</accession>
<dbReference type="Proteomes" id="UP000223336">
    <property type="component" value="Segment"/>
</dbReference>
<dbReference type="EMBL" id="KY176369">
    <property type="protein sequence ID" value="APM00265.1"/>
    <property type="molecule type" value="Genomic_DNA"/>
</dbReference>
<sequence length="109" mass="11539">MKTLIALGLLTFSLQPFAHPCETIFSETVLNTSGALDGNDQKLVHAFRTSAIDECIAAEKIGKSGLPAQVVTYSVISSVETGGNAFYSLLTATRLQMVLAGWAMGSESK</sequence>
<gene>
    <name evidence="1" type="ORF">STP03_009</name>
</gene>
<name>A0A1U9HWM6_9CAUD</name>